<feature type="binding site" evidence="10">
    <location>
        <position position="166"/>
    </location>
    <ligand>
        <name>substrate</name>
    </ligand>
</feature>
<keyword evidence="13" id="KW-1185">Reference proteome</keyword>
<feature type="binding site" evidence="10">
    <location>
        <position position="197"/>
    </location>
    <ligand>
        <name>Mn(2+)</name>
        <dbReference type="ChEBI" id="CHEBI:29035"/>
        <label>2</label>
    </ligand>
</feature>
<evidence type="ECO:0000313" key="13">
    <source>
        <dbReference type="Proteomes" id="UP000238220"/>
    </source>
</evidence>
<dbReference type="EC" id="3.6.1.54" evidence="10"/>
<protein>
    <recommendedName>
        <fullName evidence="10">UDP-2,3-diacylglucosamine hydrolase</fullName>
        <ecNumber evidence="10">3.6.1.54</ecNumber>
    </recommendedName>
    <alternativeName>
        <fullName evidence="10">UDP-2,3-diacylglucosamine diphosphatase</fullName>
    </alternativeName>
</protein>
<comment type="catalytic activity">
    <reaction evidence="10">
        <text>UDP-2-N,3-O-bis[(3R)-3-hydroxytetradecanoyl]-alpha-D-glucosamine + H2O = 2-N,3-O-bis[(3R)-3-hydroxytetradecanoyl]-alpha-D-glucosaminyl 1-phosphate + UMP + 2 H(+)</text>
        <dbReference type="Rhea" id="RHEA:25213"/>
        <dbReference type="ChEBI" id="CHEBI:15377"/>
        <dbReference type="ChEBI" id="CHEBI:15378"/>
        <dbReference type="ChEBI" id="CHEBI:57865"/>
        <dbReference type="ChEBI" id="CHEBI:57957"/>
        <dbReference type="ChEBI" id="CHEBI:78847"/>
        <dbReference type="EC" id="3.6.1.54"/>
    </reaction>
</comment>
<evidence type="ECO:0000313" key="12">
    <source>
        <dbReference type="EMBL" id="PPE72659.1"/>
    </source>
</evidence>
<evidence type="ECO:0000256" key="8">
    <source>
        <dbReference type="ARBA" id="ARBA00023136"/>
    </source>
</evidence>
<dbReference type="CDD" id="cd07398">
    <property type="entry name" value="MPP_YbbF-LpxH"/>
    <property type="match status" value="1"/>
</dbReference>
<evidence type="ECO:0000256" key="4">
    <source>
        <dbReference type="ARBA" id="ARBA00022556"/>
    </source>
</evidence>
<evidence type="ECO:0000259" key="11">
    <source>
        <dbReference type="Pfam" id="PF00149"/>
    </source>
</evidence>
<dbReference type="RefSeq" id="WP_104231469.1">
    <property type="nucleotide sequence ID" value="NZ_PSNW01000010.1"/>
</dbReference>
<feature type="binding site" evidence="10">
    <location>
        <position position="81"/>
    </location>
    <ligand>
        <name>Mn(2+)</name>
        <dbReference type="ChEBI" id="CHEBI:29035"/>
        <label>2</label>
    </ligand>
</feature>
<dbReference type="PANTHER" id="PTHR34990">
    <property type="entry name" value="UDP-2,3-DIACYLGLUCOSAMINE HYDROLASE-RELATED"/>
    <property type="match status" value="1"/>
</dbReference>
<evidence type="ECO:0000256" key="5">
    <source>
        <dbReference type="ARBA" id="ARBA00022723"/>
    </source>
</evidence>
<name>A0A2S5TCC7_9GAMM</name>
<dbReference type="InterPro" id="IPR043461">
    <property type="entry name" value="LpxH-like"/>
</dbReference>
<keyword evidence="4 10" id="KW-0441">Lipid A biosynthesis</keyword>
<feature type="binding site" evidence="10">
    <location>
        <position position="116"/>
    </location>
    <ligand>
        <name>Mn(2+)</name>
        <dbReference type="ChEBI" id="CHEBI:29035"/>
        <label>2</label>
    </ligand>
</feature>
<evidence type="ECO:0000256" key="2">
    <source>
        <dbReference type="ARBA" id="ARBA00022516"/>
    </source>
</evidence>
<reference evidence="12 13" key="1">
    <citation type="submission" date="2018-02" db="EMBL/GenBank/DDBJ databases">
        <title>Genome sequencing of Solimonas sp. HR-BB.</title>
        <authorList>
            <person name="Lee Y."/>
            <person name="Jeon C.O."/>
        </authorList>
    </citation>
    <scope>NUCLEOTIDE SEQUENCE [LARGE SCALE GENOMIC DNA]</scope>
    <source>
        <strain evidence="12 13">HR-BB</strain>
    </source>
</reference>
<feature type="binding site" evidence="10">
    <location>
        <position position="43"/>
    </location>
    <ligand>
        <name>Mn(2+)</name>
        <dbReference type="ChEBI" id="CHEBI:29035"/>
        <label>2</label>
    </ligand>
</feature>
<proteinExistence type="inferred from homology"/>
<dbReference type="OrthoDB" id="9783283at2"/>
<comment type="caution">
    <text evidence="12">The sequence shown here is derived from an EMBL/GenBank/DDBJ whole genome shotgun (WGS) entry which is preliminary data.</text>
</comment>
<organism evidence="12 13">
    <name type="scientific">Solimonas fluminis</name>
    <dbReference type="NCBI Taxonomy" id="2086571"/>
    <lineage>
        <taxon>Bacteria</taxon>
        <taxon>Pseudomonadati</taxon>
        <taxon>Pseudomonadota</taxon>
        <taxon>Gammaproteobacteria</taxon>
        <taxon>Nevskiales</taxon>
        <taxon>Nevskiaceae</taxon>
        <taxon>Solimonas</taxon>
    </lineage>
</organism>
<dbReference type="InterPro" id="IPR010138">
    <property type="entry name" value="UDP-diacylglucosamine_Hdrlase"/>
</dbReference>
<dbReference type="NCBIfam" id="NF003743">
    <property type="entry name" value="PRK05340.1"/>
    <property type="match status" value="1"/>
</dbReference>
<keyword evidence="2 10" id="KW-0444">Lipid biosynthesis</keyword>
<keyword evidence="1 10" id="KW-1003">Cell membrane</keyword>
<dbReference type="UniPathway" id="UPA00359">
    <property type="reaction ID" value="UER00480"/>
</dbReference>
<dbReference type="HAMAP" id="MF_00575">
    <property type="entry name" value="LpxH"/>
    <property type="match status" value="1"/>
</dbReference>
<feature type="binding site" evidence="10">
    <location>
        <position position="12"/>
    </location>
    <ligand>
        <name>Mn(2+)</name>
        <dbReference type="ChEBI" id="CHEBI:29035"/>
        <label>1</label>
    </ligand>
</feature>
<dbReference type="GO" id="GO:0019897">
    <property type="term" value="C:extrinsic component of plasma membrane"/>
    <property type="evidence" value="ECO:0007669"/>
    <property type="project" value="UniProtKB-UniRule"/>
</dbReference>
<dbReference type="PANTHER" id="PTHR34990:SF1">
    <property type="entry name" value="UDP-2,3-DIACYLGLUCOSAMINE HYDROLASE"/>
    <property type="match status" value="1"/>
</dbReference>
<keyword evidence="5 10" id="KW-0479">Metal-binding</keyword>
<feature type="binding site" evidence="10">
    <location>
        <position position="169"/>
    </location>
    <ligand>
        <name>substrate</name>
    </ligand>
</feature>
<comment type="similarity">
    <text evidence="10">Belongs to the LpxH family.</text>
</comment>
<dbReference type="GO" id="GO:0009245">
    <property type="term" value="P:lipid A biosynthetic process"/>
    <property type="evidence" value="ECO:0007669"/>
    <property type="project" value="UniProtKB-UniRule"/>
</dbReference>
<comment type="cofactor">
    <cofactor evidence="10">
        <name>Mn(2+)</name>
        <dbReference type="ChEBI" id="CHEBI:29035"/>
    </cofactor>
    <text evidence="10">Binds 2 Mn(2+) ions per subunit in a binuclear metal center.</text>
</comment>
<evidence type="ECO:0000256" key="7">
    <source>
        <dbReference type="ARBA" id="ARBA00023098"/>
    </source>
</evidence>
<evidence type="ECO:0000256" key="1">
    <source>
        <dbReference type="ARBA" id="ARBA00022475"/>
    </source>
</evidence>
<dbReference type="InterPro" id="IPR004843">
    <property type="entry name" value="Calcineurin-like_PHP"/>
</dbReference>
<feature type="binding site" evidence="10">
    <location>
        <position position="197"/>
    </location>
    <ligand>
        <name>substrate</name>
    </ligand>
</feature>
<feature type="binding site" evidence="10">
    <location>
        <position position="199"/>
    </location>
    <ligand>
        <name>Mn(2+)</name>
        <dbReference type="ChEBI" id="CHEBI:29035"/>
        <label>1</label>
    </ligand>
</feature>
<comment type="function">
    <text evidence="10">Hydrolyzes the pyrophosphate bond of UDP-2,3-diacylglucosamine to yield 2,3-diacylglucosamine 1-phosphate (lipid X) and UMP by catalyzing the attack of water at the alpha-P atom. Involved in the biosynthesis of lipid A, a phosphorylated glycolipid that anchors the lipopolysaccharide to the outer membrane of the cell.</text>
</comment>
<evidence type="ECO:0000256" key="9">
    <source>
        <dbReference type="ARBA" id="ARBA00023211"/>
    </source>
</evidence>
<keyword evidence="6 10" id="KW-0378">Hydrolase</keyword>
<feature type="binding site" evidence="10">
    <location>
        <begin position="81"/>
        <end position="82"/>
    </location>
    <ligand>
        <name>substrate</name>
    </ligand>
</feature>
<keyword evidence="7 10" id="KW-0443">Lipid metabolism</keyword>
<evidence type="ECO:0000256" key="6">
    <source>
        <dbReference type="ARBA" id="ARBA00022801"/>
    </source>
</evidence>
<comment type="subcellular location">
    <subcellularLocation>
        <location evidence="10">Cell inner membrane</location>
        <topology evidence="10">Peripheral membrane protein</topology>
        <orientation evidence="10">Cytoplasmic side</orientation>
    </subcellularLocation>
</comment>
<feature type="binding site" evidence="10">
    <location>
        <position position="124"/>
    </location>
    <ligand>
        <name>substrate</name>
    </ligand>
</feature>
<feature type="binding site" evidence="10">
    <location>
        <position position="162"/>
    </location>
    <ligand>
        <name>substrate</name>
    </ligand>
</feature>
<feature type="domain" description="Calcineurin-like phosphoesterase" evidence="11">
    <location>
        <begin position="4"/>
        <end position="201"/>
    </location>
</feature>
<feature type="binding site" evidence="10">
    <location>
        <position position="43"/>
    </location>
    <ligand>
        <name>Mn(2+)</name>
        <dbReference type="ChEBI" id="CHEBI:29035"/>
        <label>1</label>
    </ligand>
</feature>
<evidence type="ECO:0000256" key="10">
    <source>
        <dbReference type="HAMAP-Rule" id="MF_00575"/>
    </source>
</evidence>
<dbReference type="AlphaFoldDB" id="A0A2S5TCC7"/>
<dbReference type="Pfam" id="PF00149">
    <property type="entry name" value="Metallophos"/>
    <property type="match status" value="1"/>
</dbReference>
<dbReference type="GO" id="GO:0008758">
    <property type="term" value="F:UDP-2,3-diacylglucosamine hydrolase activity"/>
    <property type="evidence" value="ECO:0007669"/>
    <property type="project" value="UniProtKB-UniRule"/>
</dbReference>
<dbReference type="Gene3D" id="3.60.21.10">
    <property type="match status" value="1"/>
</dbReference>
<keyword evidence="8 10" id="KW-0472">Membrane</keyword>
<accession>A0A2S5TCC7</accession>
<dbReference type="Proteomes" id="UP000238220">
    <property type="component" value="Unassembled WGS sequence"/>
</dbReference>
<gene>
    <name evidence="10" type="primary">lpxH</name>
    <name evidence="12" type="ORF">C3942_16520</name>
</gene>
<evidence type="ECO:0000256" key="3">
    <source>
        <dbReference type="ARBA" id="ARBA00022519"/>
    </source>
</evidence>
<comment type="pathway">
    <text evidence="10">Glycolipid biosynthesis; lipid IV(A) biosynthesis; lipid IV(A) from (3R)-3-hydroxytetradecanoyl-[acyl-carrier-protein] and UDP-N-acetyl-alpha-D-glucosamine: step 4/6.</text>
</comment>
<dbReference type="GO" id="GO:0005737">
    <property type="term" value="C:cytoplasm"/>
    <property type="evidence" value="ECO:0007669"/>
    <property type="project" value="InterPro"/>
</dbReference>
<dbReference type="NCBIfam" id="TIGR01854">
    <property type="entry name" value="lipid_A_lpxH"/>
    <property type="match status" value="1"/>
</dbReference>
<keyword evidence="9 10" id="KW-0464">Manganese</keyword>
<dbReference type="InterPro" id="IPR029052">
    <property type="entry name" value="Metallo-depent_PP-like"/>
</dbReference>
<dbReference type="SUPFAM" id="SSF56300">
    <property type="entry name" value="Metallo-dependent phosphatases"/>
    <property type="match status" value="1"/>
</dbReference>
<feature type="binding site" evidence="10">
    <location>
        <position position="10"/>
    </location>
    <ligand>
        <name>Mn(2+)</name>
        <dbReference type="ChEBI" id="CHEBI:29035"/>
        <label>1</label>
    </ligand>
</feature>
<dbReference type="EMBL" id="PSNW01000010">
    <property type="protein sequence ID" value="PPE72659.1"/>
    <property type="molecule type" value="Genomic_DNA"/>
</dbReference>
<keyword evidence="3 10" id="KW-0997">Cell inner membrane</keyword>
<sequence length="238" mass="27209">MTPRTLFLSDLHLPPGPSPFREGFRRFLEGPARHAEAVYILGDLFEYWIGDDLGMQEYAAEVALLAALSQQGVKLYFQRGNRDFLVGEDFCALAGVELLRDPAVIDLYGGITVLSHGDLLCTDDLGYQRWRRFAHNRTAQGIFRALPRAWRERIAQRVRRRSNSGKRYKPEDIMDVNAAAVEAFFRLSGARRLIHGHTHRPAQHDLSGGMQRIVLADWRPERMEYLAVTQEGLYRLTV</sequence>
<dbReference type="GO" id="GO:0030145">
    <property type="term" value="F:manganese ion binding"/>
    <property type="evidence" value="ECO:0007669"/>
    <property type="project" value="UniProtKB-UniRule"/>
</dbReference>